<dbReference type="SUPFAM" id="SSF50692">
    <property type="entry name" value="ADC-like"/>
    <property type="match status" value="1"/>
</dbReference>
<evidence type="ECO:0000256" key="7">
    <source>
        <dbReference type="ARBA" id="ARBA00023002"/>
    </source>
</evidence>
<keyword evidence="3" id="KW-0004">4Fe-4S</keyword>
<sequence length="850" mass="94955">MKLSRKGFLKASAATGLFAAGAASTKPALNAFSTKTEASQENVEQGEWIASVCQGCTAWCAVQVYRIDGRATKVRGNPNAKANHGHSCVRSHIGLQQVYDPDRVKQPMKRTNPNKGRDEDPEFVPISWEEAMDTIAEKIIELRENNETHKFSVWRGRYTSNNGILYGNLPKIIGSPNNISHSSICAESEKFGRYYTERYWGYADYDHEKALYEIFWGGDPIATNRQVPHTASIWGELSDRATLACVDPRFSTTAAKSDEWMPVIPGEDGAIASAIAHVILTEGLWYKPFVGDFTDGQNRFVEGEDVDEDDFEEIQTHGLVKWWNLELKDKTPEWAAERSGIEADQIYRVARGFANAAPKAISFSSPGSSMTIRGGYTAMTQAALNGLVGSADNEGGVISNGISVPNNGFPDPDDYIDEIAANGLEQERIDWGGRLELPALKDSASGGVKVTNTVADAVLAEDPYNLKVVLSYWTNFNFSNQGTDRWDRALAKIPFMVHMTVNPAEQTHFADIVLPVPHSQFERQSPVAGSNGNLHRHLHLQNRVIESPFDIRVDETEIPWMLGEALEKKGFSNLIDYFRNEFRDPETGDAPTNAAEFDEIATKHFTHPVWDPTFEKDGDQIDGWEEYKRLGTWNTNRYEFRQKWDGNWGTETGQFEFYSETLKAALQDHADKHNVSIDDVMEATFNTVRGDGAFVPHYEPAKRVGDESEYPLIFMEHRSKLNREARSANTSWYQEFKDIDLGDEAWDDVAKLNPKDAAELGIENGDMVRLVTPEGQIEVKAKLWEGTRPGVVAKCYGQGHWAYGHIASLDRRRQIARGGNNNIILAPVHEALSGSGARHGGQTRVRVEKV</sequence>
<evidence type="ECO:0000256" key="3">
    <source>
        <dbReference type="ARBA" id="ARBA00022485"/>
    </source>
</evidence>
<keyword evidence="13" id="KW-1185">Reference proteome</keyword>
<dbReference type="InterPro" id="IPR006657">
    <property type="entry name" value="MoPterin_dinucl-bd_dom"/>
</dbReference>
<dbReference type="Pfam" id="PF04879">
    <property type="entry name" value="Molybdop_Fe4S4"/>
    <property type="match status" value="1"/>
</dbReference>
<evidence type="ECO:0000313" key="12">
    <source>
        <dbReference type="EMBL" id="AOM83493.1"/>
    </source>
</evidence>
<evidence type="ECO:0000256" key="2">
    <source>
        <dbReference type="ARBA" id="ARBA00010312"/>
    </source>
</evidence>
<dbReference type="InterPro" id="IPR006656">
    <property type="entry name" value="Mopterin_OxRdtase"/>
</dbReference>
<evidence type="ECO:0000256" key="6">
    <source>
        <dbReference type="ARBA" id="ARBA00022729"/>
    </source>
</evidence>
<dbReference type="EMBL" id="CP012502">
    <property type="protein sequence ID" value="AOM83493.1"/>
    <property type="molecule type" value="Genomic_DNA"/>
</dbReference>
<dbReference type="InterPro" id="IPR037946">
    <property type="entry name" value="MopB_CT_Tetrathionate"/>
</dbReference>
<dbReference type="GO" id="GO:0043546">
    <property type="term" value="F:molybdopterin cofactor binding"/>
    <property type="evidence" value="ECO:0007669"/>
    <property type="project" value="InterPro"/>
</dbReference>
<dbReference type="GO" id="GO:0051539">
    <property type="term" value="F:4 iron, 4 sulfur cluster binding"/>
    <property type="evidence" value="ECO:0007669"/>
    <property type="project" value="UniProtKB-KW"/>
</dbReference>
<keyword evidence="6 10" id="KW-0732">Signal</keyword>
<dbReference type="SMART" id="SM00926">
    <property type="entry name" value="Molybdop_Fe4S4"/>
    <property type="match status" value="1"/>
</dbReference>
<dbReference type="InterPro" id="IPR009010">
    <property type="entry name" value="Asp_de-COase-like_dom_sf"/>
</dbReference>
<keyword evidence="8" id="KW-0408">Iron</keyword>
<dbReference type="Proteomes" id="UP000094463">
    <property type="component" value="Chromosome"/>
</dbReference>
<dbReference type="KEGG" id="bbev:BBEV_2135"/>
<dbReference type="PROSITE" id="PS51318">
    <property type="entry name" value="TAT"/>
    <property type="match status" value="1"/>
</dbReference>
<keyword evidence="5" id="KW-0479">Metal-binding</keyword>
<evidence type="ECO:0000256" key="10">
    <source>
        <dbReference type="SAM" id="SignalP"/>
    </source>
</evidence>
<dbReference type="STRING" id="632773.BBEV_2135"/>
<dbReference type="Gene3D" id="3.40.50.740">
    <property type="match status" value="1"/>
</dbReference>
<feature type="domain" description="4Fe-4S Mo/W bis-MGD-type" evidence="11">
    <location>
        <begin position="46"/>
        <end position="102"/>
    </location>
</feature>
<keyword evidence="7" id="KW-0560">Oxidoreductase</keyword>
<keyword evidence="9" id="KW-0411">Iron-sulfur</keyword>
<reference evidence="12 13" key="1">
    <citation type="submission" date="2015-08" db="EMBL/GenBank/DDBJ databases">
        <title>The complete genome sequence of Bacillus beveridgei MLTeJB.</title>
        <authorList>
            <person name="Hanson T.E."/>
            <person name="Mesa C."/>
            <person name="Basesman S.M."/>
            <person name="Oremland R.S."/>
        </authorList>
    </citation>
    <scope>NUCLEOTIDE SEQUENCE [LARGE SCALE GENOMIC DNA]</scope>
    <source>
        <strain evidence="12 13">MLTeJB</strain>
    </source>
</reference>
<dbReference type="CDD" id="cd02757">
    <property type="entry name" value="MopB_Arsenate-R"/>
    <property type="match status" value="1"/>
</dbReference>
<gene>
    <name evidence="12" type="primary">psrA-2</name>
    <name evidence="12" type="ORF">BBEV_2135</name>
</gene>
<protein>
    <submittedName>
        <fullName evidence="12">Putative anaerobic dehydrogenase subunit, typically selenocysteine-containing</fullName>
    </submittedName>
</protein>
<dbReference type="InterPro" id="IPR006963">
    <property type="entry name" value="Mopterin_OxRdtase_4Fe-4S_dom"/>
</dbReference>
<dbReference type="CDD" id="cd02780">
    <property type="entry name" value="MopB_CT_Tetrathionate_Arsenate-R"/>
    <property type="match status" value="1"/>
</dbReference>
<accession>A0A1D7QWV6</accession>
<dbReference type="InterPro" id="IPR050612">
    <property type="entry name" value="Prok_Mopterin_Oxidored"/>
</dbReference>
<dbReference type="Gene3D" id="3.30.200.210">
    <property type="match status" value="1"/>
</dbReference>
<dbReference type="PROSITE" id="PS51669">
    <property type="entry name" value="4FE4S_MOW_BIS_MGD"/>
    <property type="match status" value="1"/>
</dbReference>
<dbReference type="Pfam" id="PF00384">
    <property type="entry name" value="Molybdopterin"/>
    <property type="match status" value="1"/>
</dbReference>
<evidence type="ECO:0000256" key="1">
    <source>
        <dbReference type="ARBA" id="ARBA00001942"/>
    </source>
</evidence>
<dbReference type="AlphaFoldDB" id="A0A1D7QWV6"/>
<keyword evidence="4" id="KW-0500">Molybdenum</keyword>
<dbReference type="PANTHER" id="PTHR43742">
    <property type="entry name" value="TRIMETHYLAMINE-N-OXIDE REDUCTASE"/>
    <property type="match status" value="1"/>
</dbReference>
<dbReference type="OrthoDB" id="9803192at2"/>
<dbReference type="GO" id="GO:0046872">
    <property type="term" value="F:metal ion binding"/>
    <property type="evidence" value="ECO:0007669"/>
    <property type="project" value="UniProtKB-KW"/>
</dbReference>
<dbReference type="Gene3D" id="2.40.40.20">
    <property type="match status" value="1"/>
</dbReference>
<comment type="similarity">
    <text evidence="2">Belongs to the prokaryotic molybdopterin-containing oxidoreductase family.</text>
</comment>
<evidence type="ECO:0000256" key="9">
    <source>
        <dbReference type="ARBA" id="ARBA00023014"/>
    </source>
</evidence>
<evidence type="ECO:0000313" key="13">
    <source>
        <dbReference type="Proteomes" id="UP000094463"/>
    </source>
</evidence>
<feature type="chain" id="PRO_5038924895" evidence="10">
    <location>
        <begin position="20"/>
        <end position="850"/>
    </location>
</feature>
<dbReference type="PANTHER" id="PTHR43742:SF9">
    <property type="entry name" value="TETRATHIONATE REDUCTASE SUBUNIT A"/>
    <property type="match status" value="1"/>
</dbReference>
<dbReference type="Gene3D" id="3.40.228.10">
    <property type="entry name" value="Dimethylsulfoxide Reductase, domain 2"/>
    <property type="match status" value="1"/>
</dbReference>
<dbReference type="PATRIC" id="fig|632773.3.peg.2251"/>
<evidence type="ECO:0000256" key="8">
    <source>
        <dbReference type="ARBA" id="ARBA00023004"/>
    </source>
</evidence>
<dbReference type="GO" id="GO:0016491">
    <property type="term" value="F:oxidoreductase activity"/>
    <property type="evidence" value="ECO:0007669"/>
    <property type="project" value="UniProtKB-KW"/>
</dbReference>
<evidence type="ECO:0000256" key="5">
    <source>
        <dbReference type="ARBA" id="ARBA00022723"/>
    </source>
</evidence>
<dbReference type="SUPFAM" id="SSF53706">
    <property type="entry name" value="Formate dehydrogenase/DMSO reductase, domains 1-3"/>
    <property type="match status" value="1"/>
</dbReference>
<evidence type="ECO:0000259" key="11">
    <source>
        <dbReference type="PROSITE" id="PS51669"/>
    </source>
</evidence>
<name>A0A1D7QWV6_9BACI</name>
<dbReference type="Pfam" id="PF01568">
    <property type="entry name" value="Molydop_binding"/>
    <property type="match status" value="1"/>
</dbReference>
<feature type="signal peptide" evidence="10">
    <location>
        <begin position="1"/>
        <end position="19"/>
    </location>
</feature>
<comment type="cofactor">
    <cofactor evidence="1">
        <name>Mo-bis(molybdopterin guanine dinucleotide)</name>
        <dbReference type="ChEBI" id="CHEBI:60539"/>
    </cofactor>
</comment>
<dbReference type="RefSeq" id="WP_069365468.1">
    <property type="nucleotide sequence ID" value="NZ_CP012502.1"/>
</dbReference>
<organism evidence="12 13">
    <name type="scientific">Salisediminibacterium beveridgei</name>
    <dbReference type="NCBI Taxonomy" id="632773"/>
    <lineage>
        <taxon>Bacteria</taxon>
        <taxon>Bacillati</taxon>
        <taxon>Bacillota</taxon>
        <taxon>Bacilli</taxon>
        <taxon>Bacillales</taxon>
        <taxon>Bacillaceae</taxon>
        <taxon>Salisediminibacterium</taxon>
    </lineage>
</organism>
<evidence type="ECO:0000256" key="4">
    <source>
        <dbReference type="ARBA" id="ARBA00022505"/>
    </source>
</evidence>
<proteinExistence type="inferred from homology"/>
<dbReference type="InterPro" id="IPR006311">
    <property type="entry name" value="TAT_signal"/>
</dbReference>